<dbReference type="Proteomes" id="UP000051739">
    <property type="component" value="Unassembled WGS sequence"/>
</dbReference>
<accession>A0A0R1VCU8</accession>
<dbReference type="InterPro" id="IPR001360">
    <property type="entry name" value="Glyco_hydro_1"/>
</dbReference>
<dbReference type="GO" id="GO:0005829">
    <property type="term" value="C:cytosol"/>
    <property type="evidence" value="ECO:0007669"/>
    <property type="project" value="TreeGrafter"/>
</dbReference>
<dbReference type="GO" id="GO:0008422">
    <property type="term" value="F:beta-glucosidase activity"/>
    <property type="evidence" value="ECO:0007669"/>
    <property type="project" value="TreeGrafter"/>
</dbReference>
<dbReference type="PANTHER" id="PTHR10353:SF122">
    <property type="entry name" value="6-PHOSPHO-BETA-GLUCOSIDASE ASCB-RELATED"/>
    <property type="match status" value="1"/>
</dbReference>
<sequence length="491" mass="56241">MMANFRDDFLWGGAVAANQVEGGYDEGGKGLSVTDIQTAGSLETPRYLTYTLNGQRGKQVALPGQGLPKGAKGAVFEDEYYPNHVAIDFYHRYKEDIKLFAEMGFKVYRLSIAWTRIFPNGSEAKPSQAGLDFYRRVFEELRKYDIEPLVTISHYEDPLALSEKYNDWQDRGMIDAYVKYATTLFKEYKGLVKYWLTFNEINSALLGLSTFGGDGNDEDYQHNYQKLHYQFVASAKAVQVAHQIDPNNVVGNMICGIVYYPGSPDPKDIMLNRYNWEQNILYCSDAQCKGEYPSFAQRLWDEHHVELDITDEDRQDLQKGKVDMYTFSYYMSNMVTTHEVKDQVGGNFAAGAKNPYLQYSEWGWATDPTGLQYYLETMYDRYHLPMMVVENGLGAIDKFEDGTVHDDYRIDYLRQHIQAMDAAVGNGVDLRAYTTWGCIDCVSAGTGQMSKRYGFIYVDRDDEGQGTLDRYPKDSFYWYQKVIQSNGNDLS</sequence>
<dbReference type="PATRIC" id="fig|1423749.3.peg.1107"/>
<dbReference type="EMBL" id="AZFN01000003">
    <property type="protein sequence ID" value="KRM03303.1"/>
    <property type="molecule type" value="Genomic_DNA"/>
</dbReference>
<dbReference type="SUPFAM" id="SSF51445">
    <property type="entry name" value="(Trans)glycosidases"/>
    <property type="match status" value="1"/>
</dbReference>
<dbReference type="InterPro" id="IPR033132">
    <property type="entry name" value="GH_1_N_CS"/>
</dbReference>
<dbReference type="AlphaFoldDB" id="A0A0R1VCU8"/>
<dbReference type="Pfam" id="PF00232">
    <property type="entry name" value="Glyco_hydro_1"/>
    <property type="match status" value="2"/>
</dbReference>
<proteinExistence type="inferred from homology"/>
<dbReference type="PROSITE" id="PS00653">
    <property type="entry name" value="GLYCOSYL_HYDROL_F1_2"/>
    <property type="match status" value="1"/>
</dbReference>
<keyword evidence="1" id="KW-0326">Glycosidase</keyword>
<dbReference type="PRINTS" id="PR00131">
    <property type="entry name" value="GLHYDRLASE1"/>
</dbReference>
<evidence type="ECO:0000313" key="3">
    <source>
        <dbReference type="EMBL" id="KRM03303.1"/>
    </source>
</evidence>
<dbReference type="InterPro" id="IPR017853">
    <property type="entry name" value="GH"/>
</dbReference>
<comment type="caution">
    <text evidence="3">The sequence shown here is derived from an EMBL/GenBank/DDBJ whole genome shotgun (WGS) entry which is preliminary data.</text>
</comment>
<reference evidence="3 4" key="1">
    <citation type="journal article" date="2015" name="Genome Announc.">
        <title>Expanding the biotechnology potential of lactobacilli through comparative genomics of 213 strains and associated genera.</title>
        <authorList>
            <person name="Sun Z."/>
            <person name="Harris H.M."/>
            <person name="McCann A."/>
            <person name="Guo C."/>
            <person name="Argimon S."/>
            <person name="Zhang W."/>
            <person name="Yang X."/>
            <person name="Jeffery I.B."/>
            <person name="Cooney J.C."/>
            <person name="Kagawa T.F."/>
            <person name="Liu W."/>
            <person name="Song Y."/>
            <person name="Salvetti E."/>
            <person name="Wrobel A."/>
            <person name="Rasinkangas P."/>
            <person name="Parkhill J."/>
            <person name="Rea M.C."/>
            <person name="O'Sullivan O."/>
            <person name="Ritari J."/>
            <person name="Douillard F.P."/>
            <person name="Paul Ross R."/>
            <person name="Yang R."/>
            <person name="Briner A.E."/>
            <person name="Felis G.E."/>
            <person name="de Vos W.M."/>
            <person name="Barrangou R."/>
            <person name="Klaenhammer T.R."/>
            <person name="Caufield P.W."/>
            <person name="Cui Y."/>
            <person name="Zhang H."/>
            <person name="O'Toole P.W."/>
        </authorList>
    </citation>
    <scope>NUCLEOTIDE SEQUENCE [LARGE SCALE GENOMIC DNA]</scope>
    <source>
        <strain evidence="3 4">DSM 16045</strain>
    </source>
</reference>
<keyword evidence="4" id="KW-1185">Reference proteome</keyword>
<name>A0A0R1VCU8_9LACO</name>
<organism evidence="3 4">
    <name type="scientific">Limosilactobacillus gastricus DSM 16045</name>
    <dbReference type="NCBI Taxonomy" id="1423749"/>
    <lineage>
        <taxon>Bacteria</taxon>
        <taxon>Bacillati</taxon>
        <taxon>Bacillota</taxon>
        <taxon>Bacilli</taxon>
        <taxon>Lactobacillales</taxon>
        <taxon>Lactobacillaceae</taxon>
        <taxon>Limosilactobacillus</taxon>
    </lineage>
</organism>
<evidence type="ECO:0000256" key="1">
    <source>
        <dbReference type="ARBA" id="ARBA00023295"/>
    </source>
</evidence>
<comment type="similarity">
    <text evidence="2">Belongs to the glycosyl hydrolase 1 family.</text>
</comment>
<evidence type="ECO:0000256" key="2">
    <source>
        <dbReference type="RuleBase" id="RU003690"/>
    </source>
</evidence>
<dbReference type="GO" id="GO:0016052">
    <property type="term" value="P:carbohydrate catabolic process"/>
    <property type="evidence" value="ECO:0007669"/>
    <property type="project" value="TreeGrafter"/>
</dbReference>
<evidence type="ECO:0000313" key="4">
    <source>
        <dbReference type="Proteomes" id="UP000051739"/>
    </source>
</evidence>
<dbReference type="Gene3D" id="3.20.20.80">
    <property type="entry name" value="Glycosidases"/>
    <property type="match status" value="1"/>
</dbReference>
<protein>
    <submittedName>
        <fullName evidence="3">6-phospho-beta-glucosidase</fullName>
    </submittedName>
</protein>
<gene>
    <name evidence="3" type="ORF">FC60_GL001084</name>
</gene>
<keyword evidence="1" id="KW-0378">Hydrolase</keyword>
<dbReference type="PANTHER" id="PTHR10353">
    <property type="entry name" value="GLYCOSYL HYDROLASE"/>
    <property type="match status" value="1"/>
</dbReference>